<proteinExistence type="predicted"/>
<feature type="compositionally biased region" description="Low complexity" evidence="1">
    <location>
        <begin position="121"/>
        <end position="131"/>
    </location>
</feature>
<keyword evidence="3" id="KW-1185">Reference proteome</keyword>
<evidence type="ECO:0000313" key="3">
    <source>
        <dbReference type="Proteomes" id="UP000290288"/>
    </source>
</evidence>
<feature type="compositionally biased region" description="Polar residues" evidence="1">
    <location>
        <begin position="56"/>
        <end position="69"/>
    </location>
</feature>
<dbReference type="EMBL" id="SDEE01000538">
    <property type="protein sequence ID" value="RXW15563.1"/>
    <property type="molecule type" value="Genomic_DNA"/>
</dbReference>
<organism evidence="2 3">
    <name type="scientific">Candolleomyces aberdarensis</name>
    <dbReference type="NCBI Taxonomy" id="2316362"/>
    <lineage>
        <taxon>Eukaryota</taxon>
        <taxon>Fungi</taxon>
        <taxon>Dikarya</taxon>
        <taxon>Basidiomycota</taxon>
        <taxon>Agaricomycotina</taxon>
        <taxon>Agaricomycetes</taxon>
        <taxon>Agaricomycetidae</taxon>
        <taxon>Agaricales</taxon>
        <taxon>Agaricineae</taxon>
        <taxon>Psathyrellaceae</taxon>
        <taxon>Candolleomyces</taxon>
    </lineage>
</organism>
<feature type="region of interest" description="Disordered" evidence="1">
    <location>
        <begin position="18"/>
        <end position="212"/>
    </location>
</feature>
<name>A0A4Q2D7S0_9AGAR</name>
<feature type="compositionally biased region" description="Polar residues" evidence="1">
    <location>
        <begin position="167"/>
        <end position="179"/>
    </location>
</feature>
<accession>A0A4Q2D7S0</accession>
<protein>
    <submittedName>
        <fullName evidence="2">Uncharacterized protein</fullName>
    </submittedName>
</protein>
<dbReference type="OrthoDB" id="2107166at2759"/>
<evidence type="ECO:0000313" key="2">
    <source>
        <dbReference type="EMBL" id="RXW15563.1"/>
    </source>
</evidence>
<evidence type="ECO:0000256" key="1">
    <source>
        <dbReference type="SAM" id="MobiDB-lite"/>
    </source>
</evidence>
<comment type="caution">
    <text evidence="2">The sequence shown here is derived from an EMBL/GenBank/DDBJ whole genome shotgun (WGS) entry which is preliminary data.</text>
</comment>
<dbReference type="AlphaFoldDB" id="A0A4Q2D7S0"/>
<reference evidence="2 3" key="1">
    <citation type="submission" date="2019-01" db="EMBL/GenBank/DDBJ databases">
        <title>Draft genome sequence of Psathyrella aberdarensis IHI B618.</title>
        <authorList>
            <person name="Buettner E."/>
            <person name="Kellner H."/>
        </authorList>
    </citation>
    <scope>NUCLEOTIDE SEQUENCE [LARGE SCALE GENOMIC DNA]</scope>
    <source>
        <strain evidence="2 3">IHI B618</strain>
    </source>
</reference>
<gene>
    <name evidence="2" type="ORF">EST38_g10289</name>
</gene>
<sequence length="212" mass="23415">MRRVGYDADSRKYTFLDRKGTLYQSDPGNQYGHLRPMGDPTARAEKERPMMFEGNAPTNKSSETTTKPLTFQDFVPAELITSPKYGPDEKPPRTPPKSSKKSPSSRTSQEKEKRRSHSRHASTASAASSSSPKRHVEFTEEPVGVTSPKERFRDAVKSSGIPKMQGVVQSLRRSVTSVTKKSFGGGSKGRERSKSEAKDTKAAAEYVQLSDS</sequence>
<dbReference type="Proteomes" id="UP000290288">
    <property type="component" value="Unassembled WGS sequence"/>
</dbReference>
<feature type="compositionally biased region" description="Basic and acidic residues" evidence="1">
    <location>
        <begin position="188"/>
        <end position="202"/>
    </location>
</feature>